<accession>A0ABM9BJ82</accession>
<dbReference type="InterPro" id="IPR004919">
    <property type="entry name" value="GmrSD_N"/>
</dbReference>
<dbReference type="RefSeq" id="WP_234540605.1">
    <property type="nucleotide sequence ID" value="NZ_CAKMAB010000039.1"/>
</dbReference>
<protein>
    <recommendedName>
        <fullName evidence="1">GmrSD restriction endonucleases N-terminal domain-containing protein</fullName>
    </recommendedName>
</protein>
<evidence type="ECO:0000259" key="1">
    <source>
        <dbReference type="Pfam" id="PF03235"/>
    </source>
</evidence>
<proteinExistence type="predicted"/>
<dbReference type="EMBL" id="CAKMAB010000039">
    <property type="protein sequence ID" value="CAH1058774.1"/>
    <property type="molecule type" value="Genomic_DNA"/>
</dbReference>
<keyword evidence="3" id="KW-1185">Reference proteome</keyword>
<dbReference type="Pfam" id="PF03235">
    <property type="entry name" value="GmrSD_N"/>
    <property type="match status" value="1"/>
</dbReference>
<name>A0ABM9BJ82_9BACL</name>
<evidence type="ECO:0000313" key="2">
    <source>
        <dbReference type="EMBL" id="CAH1058774.1"/>
    </source>
</evidence>
<evidence type="ECO:0000313" key="3">
    <source>
        <dbReference type="Proteomes" id="UP000838749"/>
    </source>
</evidence>
<dbReference type="Proteomes" id="UP000838749">
    <property type="component" value="Unassembled WGS sequence"/>
</dbReference>
<dbReference type="PANTHER" id="PTHR35149">
    <property type="entry name" value="SLL5132 PROTEIN"/>
    <property type="match status" value="1"/>
</dbReference>
<organism evidence="2 3">
    <name type="scientific">Paenibacillus pseudetheri</name>
    <dbReference type="NCBI Taxonomy" id="2897682"/>
    <lineage>
        <taxon>Bacteria</taxon>
        <taxon>Bacillati</taxon>
        <taxon>Bacillota</taxon>
        <taxon>Bacilli</taxon>
        <taxon>Bacillales</taxon>
        <taxon>Paenibacillaceae</taxon>
        <taxon>Paenibacillus</taxon>
    </lineage>
</organism>
<comment type="caution">
    <text evidence="2">The sequence shown here is derived from an EMBL/GenBank/DDBJ whole genome shotgun (WGS) entry which is preliminary data.</text>
</comment>
<sequence length="106" mass="12257">MSAITPKYFTLVDLLVGKLFRIPNYQRAYSWENRQRQDLFQDIVKSCNTGKHHFMATVVCLMRKDEVKTLGSQELKIYDIVDGQQRLTTLIALIKAIVLNLHQGMS</sequence>
<gene>
    <name evidence="2" type="ORF">PAECIP111894_04960</name>
</gene>
<feature type="domain" description="GmrSD restriction endonucleases N-terminal" evidence="1">
    <location>
        <begin position="18"/>
        <end position="96"/>
    </location>
</feature>
<reference evidence="2" key="1">
    <citation type="submission" date="2021-12" db="EMBL/GenBank/DDBJ databases">
        <authorList>
            <person name="Criscuolo A."/>
        </authorList>
    </citation>
    <scope>NUCLEOTIDE SEQUENCE</scope>
    <source>
        <strain evidence="2">CIP111894</strain>
    </source>
</reference>
<dbReference type="PANTHER" id="PTHR35149:SF2">
    <property type="entry name" value="DUF262 DOMAIN-CONTAINING PROTEIN"/>
    <property type="match status" value="1"/>
</dbReference>